<evidence type="ECO:0000313" key="9">
    <source>
        <dbReference type="Proteomes" id="UP000726105"/>
    </source>
</evidence>
<proteinExistence type="inferred from homology"/>
<dbReference type="GO" id="GO:0008173">
    <property type="term" value="F:RNA methyltransferase activity"/>
    <property type="evidence" value="ECO:0007669"/>
    <property type="project" value="InterPro"/>
</dbReference>
<dbReference type="NCBIfam" id="TIGR00186">
    <property type="entry name" value="rRNA_methyl_3"/>
    <property type="match status" value="1"/>
</dbReference>
<dbReference type="PANTHER" id="PTHR46429">
    <property type="entry name" value="23S RRNA (GUANOSINE-2'-O-)-METHYLTRANSFERASE RLMB"/>
    <property type="match status" value="1"/>
</dbReference>
<dbReference type="AlphaFoldDB" id="A0A935CFS1"/>
<feature type="domain" description="RNA 2-O ribose methyltransferase substrate binding" evidence="5">
    <location>
        <begin position="124"/>
        <end position="200"/>
    </location>
</feature>
<reference evidence="8 9" key="1">
    <citation type="submission" date="2020-10" db="EMBL/GenBank/DDBJ databases">
        <title>Connecting structure to function with the recovery of over 1000 high-quality activated sludge metagenome-assembled genomes encoding full-length rRNA genes using long-read sequencing.</title>
        <authorList>
            <person name="Singleton C.M."/>
            <person name="Petriglieri F."/>
            <person name="Kristensen J.M."/>
            <person name="Kirkegaard R.H."/>
            <person name="Michaelsen T.Y."/>
            <person name="Andersen M.H."/>
            <person name="Karst S.M."/>
            <person name="Dueholm M.S."/>
            <person name="Nielsen P.H."/>
            <person name="Albertsen M."/>
        </authorList>
    </citation>
    <scope>NUCLEOTIDE SEQUENCE [LARGE SCALE GENOMIC DNA]</scope>
    <source>
        <strain evidence="6">AalE_18-Q3-R2-46_BAT3C.188</strain>
        <strain evidence="7">Ega_18-Q3-R5-49_MAXAC.001</strain>
    </source>
</reference>
<gene>
    <name evidence="6" type="primary">rlmB</name>
    <name evidence="6" type="ORF">IPF40_09945</name>
    <name evidence="7" type="ORF">IPI13_02410</name>
</gene>
<feature type="region of interest" description="Disordered" evidence="4">
    <location>
        <begin position="1"/>
        <end position="125"/>
    </location>
</feature>
<dbReference type="Proteomes" id="UP000726105">
    <property type="component" value="Unassembled WGS sequence"/>
</dbReference>
<dbReference type="SUPFAM" id="SSF75217">
    <property type="entry name" value="alpha/beta knot"/>
    <property type="match status" value="1"/>
</dbReference>
<feature type="compositionally biased region" description="Gly residues" evidence="4">
    <location>
        <begin position="59"/>
        <end position="75"/>
    </location>
</feature>
<accession>A0A935CFS1</accession>
<evidence type="ECO:0000313" key="7">
    <source>
        <dbReference type="EMBL" id="MBK7272044.1"/>
    </source>
</evidence>
<feature type="compositionally biased region" description="Gly residues" evidence="4">
    <location>
        <begin position="87"/>
        <end position="105"/>
    </location>
</feature>
<keyword evidence="3" id="KW-0808">Transferase</keyword>
<evidence type="ECO:0000256" key="3">
    <source>
        <dbReference type="ARBA" id="ARBA00022679"/>
    </source>
</evidence>
<dbReference type="Gene3D" id="3.30.1330.30">
    <property type="match status" value="1"/>
</dbReference>
<dbReference type="EMBL" id="JADIXZ010000004">
    <property type="protein sequence ID" value="MBK6301341.1"/>
    <property type="molecule type" value="Genomic_DNA"/>
</dbReference>
<organism evidence="6 8">
    <name type="scientific">Candidatus Phosphoribacter hodrii</name>
    <dbReference type="NCBI Taxonomy" id="2953743"/>
    <lineage>
        <taxon>Bacteria</taxon>
        <taxon>Bacillati</taxon>
        <taxon>Actinomycetota</taxon>
        <taxon>Actinomycetes</taxon>
        <taxon>Micrococcales</taxon>
        <taxon>Dermatophilaceae</taxon>
        <taxon>Candidatus Phosphoribacter</taxon>
    </lineage>
</organism>
<comment type="similarity">
    <text evidence="1">Belongs to the class IV-like SAM-binding methyltransferase superfamily. RNA methyltransferase TrmH family.</text>
</comment>
<dbReference type="InterPro" id="IPR029064">
    <property type="entry name" value="Ribosomal_eL30-like_sf"/>
</dbReference>
<evidence type="ECO:0000256" key="2">
    <source>
        <dbReference type="ARBA" id="ARBA00022603"/>
    </source>
</evidence>
<dbReference type="GO" id="GO:0006396">
    <property type="term" value="P:RNA processing"/>
    <property type="evidence" value="ECO:0007669"/>
    <property type="project" value="InterPro"/>
</dbReference>
<dbReference type="InterPro" id="IPR013123">
    <property type="entry name" value="SpoU_subst-bd"/>
</dbReference>
<evidence type="ECO:0000259" key="5">
    <source>
        <dbReference type="SMART" id="SM00967"/>
    </source>
</evidence>
<dbReference type="FunFam" id="3.30.1330.30:FF:000024">
    <property type="entry name" value="Putative tRNA/rRNA methyltransferase"/>
    <property type="match status" value="1"/>
</dbReference>
<dbReference type="Pfam" id="PF08032">
    <property type="entry name" value="SpoU_sub_bind"/>
    <property type="match status" value="1"/>
</dbReference>
<evidence type="ECO:0000313" key="6">
    <source>
        <dbReference type="EMBL" id="MBK6301341.1"/>
    </source>
</evidence>
<feature type="compositionally biased region" description="Low complexity" evidence="4">
    <location>
        <begin position="76"/>
        <end position="86"/>
    </location>
</feature>
<dbReference type="GO" id="GO:0005829">
    <property type="term" value="C:cytosol"/>
    <property type="evidence" value="ECO:0007669"/>
    <property type="project" value="TreeGrafter"/>
</dbReference>
<dbReference type="Gene3D" id="3.40.1280.10">
    <property type="match status" value="1"/>
</dbReference>
<evidence type="ECO:0000256" key="1">
    <source>
        <dbReference type="ARBA" id="ARBA00007228"/>
    </source>
</evidence>
<dbReference type="InterPro" id="IPR001537">
    <property type="entry name" value="SpoU_MeTrfase"/>
</dbReference>
<dbReference type="CDD" id="cd18103">
    <property type="entry name" value="SpoU-like_RlmB"/>
    <property type="match status" value="1"/>
</dbReference>
<evidence type="ECO:0000256" key="4">
    <source>
        <dbReference type="SAM" id="MobiDB-lite"/>
    </source>
</evidence>
<dbReference type="EMBL" id="JADJIB010000001">
    <property type="protein sequence ID" value="MBK7272044.1"/>
    <property type="molecule type" value="Genomic_DNA"/>
</dbReference>
<dbReference type="InterPro" id="IPR029028">
    <property type="entry name" value="Alpha/beta_knot_MTases"/>
</dbReference>
<dbReference type="GO" id="GO:0003723">
    <property type="term" value="F:RNA binding"/>
    <property type="evidence" value="ECO:0007669"/>
    <property type="project" value="InterPro"/>
</dbReference>
<protein>
    <submittedName>
        <fullName evidence="6">23S rRNA (Guanosine(2251)-2'-O)-methyltransferase RlmB</fullName>
    </submittedName>
</protein>
<dbReference type="SMART" id="SM00967">
    <property type="entry name" value="SpoU_sub_bind"/>
    <property type="match status" value="1"/>
</dbReference>
<dbReference type="InterPro" id="IPR004441">
    <property type="entry name" value="rRNA_MeTrfase_TrmH"/>
</dbReference>
<comment type="caution">
    <text evidence="6">The sequence shown here is derived from an EMBL/GenBank/DDBJ whole genome shotgun (WGS) entry which is preliminary data.</text>
</comment>
<dbReference type="GO" id="GO:0032259">
    <property type="term" value="P:methylation"/>
    <property type="evidence" value="ECO:0007669"/>
    <property type="project" value="UniProtKB-KW"/>
</dbReference>
<name>A0A935CFS1_9MICO</name>
<keyword evidence="2" id="KW-0489">Methyltransferase</keyword>
<evidence type="ECO:0000313" key="8">
    <source>
        <dbReference type="Proteomes" id="UP000718281"/>
    </source>
</evidence>
<dbReference type="InterPro" id="IPR029026">
    <property type="entry name" value="tRNA_m1G_MTases_N"/>
</dbReference>
<dbReference type="Pfam" id="PF00588">
    <property type="entry name" value="SpoU_methylase"/>
    <property type="match status" value="1"/>
</dbReference>
<sequence>MAGNSQRRGAVRKSGKGPTVGSGGQRRRGLEGKGPTPKAADREKHIAHKRSQRPADSGQGAGFGGSSSGGSGSGGRYAARPASGGRPSSGGRPGSSGGRSAGSGRPGNSRPTNSGRRGKPSSEIVAGRNSVVEALRADIPAATLYIASRIDSDDRVREALTLATRRGIPMLECPRAELDRITDGAVHQGLALQVPPYTYADPDDLIDPQTPGVPLVVALDGITDPRNLGAILRSVAAFGGHGVVVPERRSVGMTASAWKTSAGAAARVPVALAGNLTRALERFQKAGFVVVGLDMDGDVTLPEIDLGDDPVVIVVGSEGKGLSRLVRETCDRVVSIPMAGPVESLNAGIAASVTLYEIARQRANVAARRVR</sequence>
<dbReference type="PANTHER" id="PTHR46429:SF1">
    <property type="entry name" value="23S RRNA (GUANOSINE-2'-O-)-METHYLTRANSFERASE RLMB"/>
    <property type="match status" value="1"/>
</dbReference>
<dbReference type="SUPFAM" id="SSF55315">
    <property type="entry name" value="L30e-like"/>
    <property type="match status" value="1"/>
</dbReference>
<dbReference type="FunFam" id="3.40.1280.10:FF:000015">
    <property type="entry name" value="Putative tRNA/rRNA methyltransferase"/>
    <property type="match status" value="1"/>
</dbReference>
<dbReference type="Proteomes" id="UP000718281">
    <property type="component" value="Unassembled WGS sequence"/>
</dbReference>